<accession>A0A2N5SH05</accession>
<dbReference type="EMBL" id="PGCJ01000980">
    <property type="protein sequence ID" value="PLW12507.1"/>
    <property type="molecule type" value="Genomic_DNA"/>
</dbReference>
<evidence type="ECO:0008006" key="4">
    <source>
        <dbReference type="Google" id="ProtNLM"/>
    </source>
</evidence>
<feature type="compositionally biased region" description="Pro residues" evidence="1">
    <location>
        <begin position="407"/>
        <end position="419"/>
    </location>
</feature>
<feature type="region of interest" description="Disordered" evidence="1">
    <location>
        <begin position="279"/>
        <end position="322"/>
    </location>
</feature>
<feature type="compositionally biased region" description="Polar residues" evidence="1">
    <location>
        <begin position="288"/>
        <end position="301"/>
    </location>
</feature>
<sequence length="452" mass="48809">MSTSKDVKQDNPTHADIGIAPQMSNSSSKISIARLPILKAPGADSNYLNWKKVVHRVFKLAKVDHVLSPVARNLRPATWEEDNDLVCAVLVQIVDESNLRHLADEDNATTIWNNLSRTHQDSTTGGRVYWIRKLVNARMEGDDINSHIETLAKSYERLNSLVSPNKPLTPEDVHNAALLSSIPSDWLHCVSALMNQEDVKTATIVSALNNEAIRRESQGDIISVSATKASHSKPNTAANASKETQNDFSKKPRRCPLCNSDSHDLNSCNNTRKLIAEHKAAQKARWEASQQEKSPSVSSNKPAARAGRTSAATLGQASHPPRTVPAALSPVHLIIWYPWVPATGTREPVLAAKAGAGTGARGHLNERPSKQPDVLFKQLDLSQISLEDEAAAPPATPSASPSITPDAPAPSPTPTPHPTDNPHHQIPLPPLSALLPSLKATVATTAPHQVLL</sequence>
<evidence type="ECO:0000313" key="2">
    <source>
        <dbReference type="EMBL" id="PLW12507.1"/>
    </source>
</evidence>
<protein>
    <recommendedName>
        <fullName evidence="4">Retrotransposon Copia-like N-terminal domain-containing protein</fullName>
    </recommendedName>
</protein>
<reference evidence="2 3" key="1">
    <citation type="submission" date="2017-11" db="EMBL/GenBank/DDBJ databases">
        <title>De novo assembly and phasing of dikaryotic genomes from two isolates of Puccinia coronata f. sp. avenae, the causal agent of oat crown rust.</title>
        <authorList>
            <person name="Miller M.E."/>
            <person name="Zhang Y."/>
            <person name="Omidvar V."/>
            <person name="Sperschneider J."/>
            <person name="Schwessinger B."/>
            <person name="Raley C."/>
            <person name="Palmer J.M."/>
            <person name="Garnica D."/>
            <person name="Upadhyaya N."/>
            <person name="Rathjen J."/>
            <person name="Taylor J.M."/>
            <person name="Park R.F."/>
            <person name="Dodds P.N."/>
            <person name="Hirsch C.D."/>
            <person name="Kianian S.F."/>
            <person name="Figueroa M."/>
        </authorList>
    </citation>
    <scope>NUCLEOTIDE SEQUENCE [LARGE SCALE GENOMIC DNA]</scope>
    <source>
        <strain evidence="2">12NC29</strain>
    </source>
</reference>
<dbReference type="AlphaFoldDB" id="A0A2N5SH05"/>
<organism evidence="2 3">
    <name type="scientific">Puccinia coronata f. sp. avenae</name>
    <dbReference type="NCBI Taxonomy" id="200324"/>
    <lineage>
        <taxon>Eukaryota</taxon>
        <taxon>Fungi</taxon>
        <taxon>Dikarya</taxon>
        <taxon>Basidiomycota</taxon>
        <taxon>Pucciniomycotina</taxon>
        <taxon>Pucciniomycetes</taxon>
        <taxon>Pucciniales</taxon>
        <taxon>Pucciniaceae</taxon>
        <taxon>Puccinia</taxon>
    </lineage>
</organism>
<evidence type="ECO:0000313" key="3">
    <source>
        <dbReference type="Proteomes" id="UP000235388"/>
    </source>
</evidence>
<dbReference type="OrthoDB" id="3051833at2759"/>
<dbReference type="STRING" id="200324.A0A2N5SH05"/>
<name>A0A2N5SH05_9BASI</name>
<feature type="compositionally biased region" description="Polar residues" evidence="1">
    <location>
        <begin position="226"/>
        <end position="243"/>
    </location>
</feature>
<gene>
    <name evidence="2" type="ORF">PCANC_16553</name>
</gene>
<dbReference type="PANTHER" id="PTHR33246:SF51">
    <property type="entry name" value="MYB_SANT-LIKE DOMAIN-CONTAINING PROTEIN"/>
    <property type="match status" value="1"/>
</dbReference>
<comment type="caution">
    <text evidence="2">The sequence shown here is derived from an EMBL/GenBank/DDBJ whole genome shotgun (WGS) entry which is preliminary data.</text>
</comment>
<proteinExistence type="predicted"/>
<dbReference type="Proteomes" id="UP000235388">
    <property type="component" value="Unassembled WGS sequence"/>
</dbReference>
<feature type="region of interest" description="Disordered" evidence="1">
    <location>
        <begin position="1"/>
        <end position="21"/>
    </location>
</feature>
<dbReference type="Pfam" id="PF14223">
    <property type="entry name" value="Retrotran_gag_2"/>
    <property type="match status" value="1"/>
</dbReference>
<dbReference type="PANTHER" id="PTHR33246">
    <property type="entry name" value="CCHC-TYPE DOMAIN-CONTAINING PROTEIN"/>
    <property type="match status" value="1"/>
</dbReference>
<feature type="region of interest" description="Disordered" evidence="1">
    <location>
        <begin position="389"/>
        <end position="431"/>
    </location>
</feature>
<feature type="compositionally biased region" description="Low complexity" evidence="1">
    <location>
        <begin position="391"/>
        <end position="406"/>
    </location>
</feature>
<keyword evidence="3" id="KW-1185">Reference proteome</keyword>
<feature type="compositionally biased region" description="Basic and acidic residues" evidence="1">
    <location>
        <begin position="1"/>
        <end position="13"/>
    </location>
</feature>
<evidence type="ECO:0000256" key="1">
    <source>
        <dbReference type="SAM" id="MobiDB-lite"/>
    </source>
</evidence>
<feature type="region of interest" description="Disordered" evidence="1">
    <location>
        <begin position="226"/>
        <end position="254"/>
    </location>
</feature>